<proteinExistence type="predicted"/>
<name>A0A8T2P3J0_9TELE</name>
<accession>A0A8T2P3J0</accession>
<protein>
    <submittedName>
        <fullName evidence="1">Uncharacterized protein</fullName>
    </submittedName>
</protein>
<dbReference type="AlphaFoldDB" id="A0A8T2P3J0"/>
<dbReference type="Proteomes" id="UP000824540">
    <property type="component" value="Unassembled WGS sequence"/>
</dbReference>
<dbReference type="EMBL" id="JAFBMS010000024">
    <property type="protein sequence ID" value="KAG9343207.1"/>
    <property type="molecule type" value="Genomic_DNA"/>
</dbReference>
<keyword evidence="2" id="KW-1185">Reference proteome</keyword>
<organism evidence="1 2">
    <name type="scientific">Albula glossodonta</name>
    <name type="common">roundjaw bonefish</name>
    <dbReference type="NCBI Taxonomy" id="121402"/>
    <lineage>
        <taxon>Eukaryota</taxon>
        <taxon>Metazoa</taxon>
        <taxon>Chordata</taxon>
        <taxon>Craniata</taxon>
        <taxon>Vertebrata</taxon>
        <taxon>Euteleostomi</taxon>
        <taxon>Actinopterygii</taxon>
        <taxon>Neopterygii</taxon>
        <taxon>Teleostei</taxon>
        <taxon>Albuliformes</taxon>
        <taxon>Albulidae</taxon>
        <taxon>Albula</taxon>
    </lineage>
</organism>
<sequence length="147" mass="17241">MCAQSSSQIYSQDTERNIAMRQTGSWTHFFCVSPARTRILCTCKPVALGVSLENQWNRLEKEKPLYSSHRNVSFSRSPMSVSVTTRKECVLFTEMLSSLFQREEDKTFLTITFLSFLKKFPNKQNRLLPQFSVPETCIFSWWWYTAQ</sequence>
<gene>
    <name evidence="1" type="ORF">JZ751_014186</name>
</gene>
<evidence type="ECO:0000313" key="2">
    <source>
        <dbReference type="Proteomes" id="UP000824540"/>
    </source>
</evidence>
<reference evidence="1" key="1">
    <citation type="thesis" date="2021" institute="BYU ScholarsArchive" country="Provo, UT, USA">
        <title>Applications of and Algorithms for Genome Assembly and Genomic Analyses with an Emphasis on Marine Teleosts.</title>
        <authorList>
            <person name="Pickett B.D."/>
        </authorList>
    </citation>
    <scope>NUCLEOTIDE SEQUENCE</scope>
    <source>
        <strain evidence="1">HI-2016</strain>
    </source>
</reference>
<comment type="caution">
    <text evidence="1">The sequence shown here is derived from an EMBL/GenBank/DDBJ whole genome shotgun (WGS) entry which is preliminary data.</text>
</comment>
<evidence type="ECO:0000313" key="1">
    <source>
        <dbReference type="EMBL" id="KAG9343207.1"/>
    </source>
</evidence>